<geneLocation type="plasmid" evidence="1">
    <name>MYKLB95-1</name>
</geneLocation>
<reference evidence="1" key="1">
    <citation type="submission" date="2018-05" db="EMBL/GenBank/DDBJ databases">
        <title>Klebsiella pneumoniae strain MYKLB95 plasmid pMYKLB95-1.</title>
        <authorList>
            <person name="Xiang R."/>
            <person name="Yang Y."/>
            <person name="Liu B."/>
        </authorList>
    </citation>
    <scope>NUCLEOTIDE SEQUENCE</scope>
    <source>
        <strain evidence="1">MYKLB95</strain>
        <plasmid evidence="1">MYKLB95-1</plasmid>
    </source>
</reference>
<proteinExistence type="predicted"/>
<name>A0A2Z4C002_KLEPN</name>
<dbReference type="AlphaFoldDB" id="A0A2Z4C002"/>
<keyword evidence="1" id="KW-0614">Plasmid</keyword>
<accession>A0A2Z4C002</accession>
<dbReference type="EMBL" id="MH341574">
    <property type="protein sequence ID" value="AWU78645.1"/>
    <property type="molecule type" value="Genomic_DNA"/>
</dbReference>
<organism evidence="1">
    <name type="scientific">Klebsiella pneumoniae</name>
    <dbReference type="NCBI Taxonomy" id="573"/>
    <lineage>
        <taxon>Bacteria</taxon>
        <taxon>Pseudomonadati</taxon>
        <taxon>Pseudomonadota</taxon>
        <taxon>Gammaproteobacteria</taxon>
        <taxon>Enterobacterales</taxon>
        <taxon>Enterobacteriaceae</taxon>
        <taxon>Klebsiella/Raoultella group</taxon>
        <taxon>Klebsiella</taxon>
        <taxon>Klebsiella pneumoniae complex</taxon>
    </lineage>
</organism>
<protein>
    <submittedName>
        <fullName evidence="1">Uncharacterized protein</fullName>
    </submittedName>
</protein>
<sequence>MQVSDTGTFGIFYYLKYDFTFISKEYFADAHLTCPHPTFDSSPARESGCVSP</sequence>
<evidence type="ECO:0000313" key="1">
    <source>
        <dbReference type="EMBL" id="AWU78645.1"/>
    </source>
</evidence>